<dbReference type="InterPro" id="IPR007712">
    <property type="entry name" value="RelE/ParE_toxin"/>
</dbReference>
<dbReference type="PANTHER" id="PTHR33755">
    <property type="entry name" value="TOXIN PARE1-RELATED"/>
    <property type="match status" value="1"/>
</dbReference>
<dbReference type="HOGENOM" id="CLU_147162_10_0_0"/>
<dbReference type="InterPro" id="IPR051803">
    <property type="entry name" value="TA_system_RelE-like_toxin"/>
</dbReference>
<protein>
    <submittedName>
        <fullName evidence="3">Plasmid stabilization system protein</fullName>
    </submittedName>
</protein>
<dbReference type="KEGG" id="trs:Terro_3970"/>
<evidence type="ECO:0000256" key="2">
    <source>
        <dbReference type="ARBA" id="ARBA00022649"/>
    </source>
</evidence>
<dbReference type="Pfam" id="PF05016">
    <property type="entry name" value="ParE_toxin"/>
    <property type="match status" value="1"/>
</dbReference>
<name>I3ZLR0_TERRK</name>
<evidence type="ECO:0000256" key="1">
    <source>
        <dbReference type="ARBA" id="ARBA00006226"/>
    </source>
</evidence>
<dbReference type="RefSeq" id="WP_014787438.1">
    <property type="nucleotide sequence ID" value="NC_018014.1"/>
</dbReference>
<gene>
    <name evidence="3" type="ordered locus">Terro_3970</name>
</gene>
<dbReference type="eggNOG" id="COG3668">
    <property type="taxonomic scope" value="Bacteria"/>
</dbReference>
<dbReference type="InterPro" id="IPR035093">
    <property type="entry name" value="RelE/ParE_toxin_dom_sf"/>
</dbReference>
<accession>I3ZLR0</accession>
<proteinExistence type="inferred from homology"/>
<sequence length="99" mass="11111">MKRHRVSFTKSASNDLLSIWSYIAKQDGPDRADAFTETVVRDCFTLQFAPVRGTPRVPERPGVRTVGAAKGRVTLIFRVTPESVQILPVHYAGRDHGFR</sequence>
<evidence type="ECO:0000313" key="3">
    <source>
        <dbReference type="EMBL" id="AFL90178.1"/>
    </source>
</evidence>
<dbReference type="OrthoDB" id="9814952at2"/>
<evidence type="ECO:0000313" key="4">
    <source>
        <dbReference type="Proteomes" id="UP000006056"/>
    </source>
</evidence>
<dbReference type="STRING" id="926566.Terro_3970"/>
<reference evidence="3 4" key="1">
    <citation type="submission" date="2012-06" db="EMBL/GenBank/DDBJ databases">
        <title>Complete genome of Terriglobus roseus DSM 18391.</title>
        <authorList>
            <consortium name="US DOE Joint Genome Institute (JGI-PGF)"/>
            <person name="Lucas S."/>
            <person name="Copeland A."/>
            <person name="Lapidus A."/>
            <person name="Glavina del Rio T."/>
            <person name="Dalin E."/>
            <person name="Tice H."/>
            <person name="Bruce D."/>
            <person name="Goodwin L."/>
            <person name="Pitluck S."/>
            <person name="Peters L."/>
            <person name="Mikhailova N."/>
            <person name="Munk A.C.C."/>
            <person name="Kyrpides N."/>
            <person name="Mavromatis K."/>
            <person name="Ivanova N."/>
            <person name="Brettin T."/>
            <person name="Detter J.C."/>
            <person name="Han C."/>
            <person name="Larimer F."/>
            <person name="Land M."/>
            <person name="Hauser L."/>
            <person name="Markowitz V."/>
            <person name="Cheng J.-F."/>
            <person name="Hugenholtz P."/>
            <person name="Woyke T."/>
            <person name="Wu D."/>
            <person name="Brambilla E."/>
            <person name="Klenk H.-P."/>
            <person name="Eisen J.A."/>
        </authorList>
    </citation>
    <scope>NUCLEOTIDE SEQUENCE [LARGE SCALE GENOMIC DNA]</scope>
    <source>
        <strain evidence="4">DSM 18391 / NRRL B-41598 / KBS 63</strain>
    </source>
</reference>
<dbReference type="PANTHER" id="PTHR33755:SF6">
    <property type="entry name" value="PLASMID STABILIZATION SYSTEM PROTEIN"/>
    <property type="match status" value="1"/>
</dbReference>
<keyword evidence="2" id="KW-1277">Toxin-antitoxin system</keyword>
<organism evidence="3 4">
    <name type="scientific">Terriglobus roseus (strain DSM 18391 / NRRL B-41598 / KBS 63)</name>
    <dbReference type="NCBI Taxonomy" id="926566"/>
    <lineage>
        <taxon>Bacteria</taxon>
        <taxon>Pseudomonadati</taxon>
        <taxon>Acidobacteriota</taxon>
        <taxon>Terriglobia</taxon>
        <taxon>Terriglobales</taxon>
        <taxon>Acidobacteriaceae</taxon>
        <taxon>Terriglobus</taxon>
    </lineage>
</organism>
<keyword evidence="4" id="KW-1185">Reference proteome</keyword>
<dbReference type="Gene3D" id="3.30.2310.20">
    <property type="entry name" value="RelE-like"/>
    <property type="match status" value="1"/>
</dbReference>
<dbReference type="Proteomes" id="UP000006056">
    <property type="component" value="Chromosome"/>
</dbReference>
<dbReference type="EMBL" id="CP003379">
    <property type="protein sequence ID" value="AFL90178.1"/>
    <property type="molecule type" value="Genomic_DNA"/>
</dbReference>
<dbReference type="AlphaFoldDB" id="I3ZLR0"/>
<comment type="similarity">
    <text evidence="1">Belongs to the RelE toxin family.</text>
</comment>